<dbReference type="SMART" id="SM00724">
    <property type="entry name" value="TLC"/>
    <property type="match status" value="1"/>
</dbReference>
<gene>
    <name evidence="9" type="ORF">KI387_012354</name>
    <name evidence="8" type="ORF">KI387_042457</name>
</gene>
<evidence type="ECO:0000259" key="7">
    <source>
        <dbReference type="PROSITE" id="PS50922"/>
    </source>
</evidence>
<comment type="caution">
    <text evidence="8">The sequence shown here is derived from an EMBL/GenBank/DDBJ whole genome shotgun (WGS) entry which is preliminary data.</text>
</comment>
<dbReference type="OMA" id="RWELELY"/>
<feature type="transmembrane region" description="Helical" evidence="6">
    <location>
        <begin position="248"/>
        <end position="276"/>
    </location>
</feature>
<evidence type="ECO:0000256" key="3">
    <source>
        <dbReference type="ARBA" id="ARBA00022989"/>
    </source>
</evidence>
<dbReference type="PANTHER" id="PTHR12560:SF49">
    <property type="entry name" value="CERAMIDE SYNTHASE 1 LOH3"/>
    <property type="match status" value="1"/>
</dbReference>
<evidence type="ECO:0000256" key="5">
    <source>
        <dbReference type="PROSITE-ProRule" id="PRU00205"/>
    </source>
</evidence>
<proteinExistence type="predicted"/>
<dbReference type="InterPro" id="IPR006634">
    <property type="entry name" value="TLC-dom"/>
</dbReference>
<feature type="domain" description="TLC" evidence="7">
    <location>
        <begin position="67"/>
        <end position="280"/>
    </location>
</feature>
<name>A0AA38C8L6_TAXCH</name>
<dbReference type="Pfam" id="PF03798">
    <property type="entry name" value="TRAM_LAG1_CLN8"/>
    <property type="match status" value="1"/>
</dbReference>
<dbReference type="AlphaFoldDB" id="A0AA38C8L6"/>
<dbReference type="GO" id="GO:0046513">
    <property type="term" value="P:ceramide biosynthetic process"/>
    <property type="evidence" value="ECO:0007669"/>
    <property type="project" value="InterPro"/>
</dbReference>
<dbReference type="InterPro" id="IPR016439">
    <property type="entry name" value="Lag1/Lac1-like"/>
</dbReference>
<comment type="subcellular location">
    <subcellularLocation>
        <location evidence="1">Endoplasmic reticulum membrane</location>
        <topology evidence="1">Multi-pass membrane protein</topology>
    </subcellularLocation>
</comment>
<feature type="non-terminal residue" evidence="8">
    <location>
        <position position="291"/>
    </location>
</feature>
<protein>
    <recommendedName>
        <fullName evidence="7">TLC domain-containing protein</fullName>
    </recommendedName>
</protein>
<feature type="transmembrane region" description="Helical" evidence="6">
    <location>
        <begin position="148"/>
        <end position="168"/>
    </location>
</feature>
<sequence>MTTINWELEAYPQMGDLAMVPIVALMFPIVRFVLDRFLLERLGKLLLLGSSEGLSQQEQKKWKKRHEKFKESAWKCVYYLSAELFELVAIYKESWFTDTQKFWVGPGDQVWPDQKVKTKLKTLYVYAAGFYTYSFFAAIFWETRRSDFVLTILHHVATVVVIILSYVLRFARIGSVVLAIHDATDVIMEFSKMLRYIGYDFLPSITFVIFAISWFVLRLVYFPIWIIWSTSYEVLLTLDRSKFRSGPIYYYVFNTLLICLLILNIYWGFLICRVLVKQTRSKGKVGEDVRS</sequence>
<evidence type="ECO:0000313" key="10">
    <source>
        <dbReference type="Proteomes" id="UP000824469"/>
    </source>
</evidence>
<accession>A0AA38C8L6</accession>
<evidence type="ECO:0000313" key="8">
    <source>
        <dbReference type="EMBL" id="KAH9292357.1"/>
    </source>
</evidence>
<evidence type="ECO:0000256" key="1">
    <source>
        <dbReference type="ARBA" id="ARBA00004477"/>
    </source>
</evidence>
<keyword evidence="10" id="KW-1185">Reference proteome</keyword>
<dbReference type="PANTHER" id="PTHR12560">
    <property type="entry name" value="LONGEVITY ASSURANCE FACTOR 1 LAG1"/>
    <property type="match status" value="1"/>
</dbReference>
<feature type="transmembrane region" description="Helical" evidence="6">
    <location>
        <begin position="123"/>
        <end position="142"/>
    </location>
</feature>
<dbReference type="PIRSF" id="PIRSF005225">
    <property type="entry name" value="LAG1_LAC1"/>
    <property type="match status" value="1"/>
</dbReference>
<dbReference type="PROSITE" id="PS50922">
    <property type="entry name" value="TLC"/>
    <property type="match status" value="1"/>
</dbReference>
<evidence type="ECO:0000256" key="6">
    <source>
        <dbReference type="SAM" id="Phobius"/>
    </source>
</evidence>
<evidence type="ECO:0000256" key="2">
    <source>
        <dbReference type="ARBA" id="ARBA00022692"/>
    </source>
</evidence>
<keyword evidence="2 5" id="KW-0812">Transmembrane</keyword>
<feature type="transmembrane region" description="Helical" evidence="6">
    <location>
        <begin position="201"/>
        <end position="228"/>
    </location>
</feature>
<reference evidence="8 10" key="1">
    <citation type="journal article" date="2021" name="Nat. Plants">
        <title>The Taxus genome provides insights into paclitaxel biosynthesis.</title>
        <authorList>
            <person name="Xiong X."/>
            <person name="Gou J."/>
            <person name="Liao Q."/>
            <person name="Li Y."/>
            <person name="Zhou Q."/>
            <person name="Bi G."/>
            <person name="Li C."/>
            <person name="Du R."/>
            <person name="Wang X."/>
            <person name="Sun T."/>
            <person name="Guo L."/>
            <person name="Liang H."/>
            <person name="Lu P."/>
            <person name="Wu Y."/>
            <person name="Zhang Z."/>
            <person name="Ro D.K."/>
            <person name="Shang Y."/>
            <person name="Huang S."/>
            <person name="Yan J."/>
        </authorList>
    </citation>
    <scope>NUCLEOTIDE SEQUENCE [LARGE SCALE GENOMIC DNA]</scope>
    <source>
        <strain evidence="8">Ta-2019</strain>
    </source>
</reference>
<dbReference type="GO" id="GO:0050291">
    <property type="term" value="F:sphingosine N-acyltransferase activity"/>
    <property type="evidence" value="ECO:0007669"/>
    <property type="project" value="InterPro"/>
</dbReference>
<feature type="transmembrane region" description="Helical" evidence="6">
    <location>
        <begin position="17"/>
        <end position="34"/>
    </location>
</feature>
<dbReference type="EMBL" id="JAHRHJ020003168">
    <property type="protein sequence ID" value="KAH9292357.1"/>
    <property type="molecule type" value="Genomic_DNA"/>
</dbReference>
<organism evidence="8 10">
    <name type="scientific">Taxus chinensis</name>
    <name type="common">Chinese yew</name>
    <name type="synonym">Taxus wallichiana var. chinensis</name>
    <dbReference type="NCBI Taxonomy" id="29808"/>
    <lineage>
        <taxon>Eukaryota</taxon>
        <taxon>Viridiplantae</taxon>
        <taxon>Streptophyta</taxon>
        <taxon>Embryophyta</taxon>
        <taxon>Tracheophyta</taxon>
        <taxon>Spermatophyta</taxon>
        <taxon>Pinopsida</taxon>
        <taxon>Pinidae</taxon>
        <taxon>Conifers II</taxon>
        <taxon>Cupressales</taxon>
        <taxon>Taxaceae</taxon>
        <taxon>Taxus</taxon>
    </lineage>
</organism>
<keyword evidence="3 6" id="KW-1133">Transmembrane helix</keyword>
<dbReference type="EMBL" id="JAHRHJ020000009">
    <property type="protein sequence ID" value="KAH9300771.1"/>
    <property type="molecule type" value="Genomic_DNA"/>
</dbReference>
<dbReference type="Proteomes" id="UP000824469">
    <property type="component" value="Unassembled WGS sequence"/>
</dbReference>
<evidence type="ECO:0000313" key="9">
    <source>
        <dbReference type="EMBL" id="KAH9300771.1"/>
    </source>
</evidence>
<keyword evidence="4 5" id="KW-0472">Membrane</keyword>
<evidence type="ECO:0000256" key="4">
    <source>
        <dbReference type="ARBA" id="ARBA00023136"/>
    </source>
</evidence>
<dbReference type="GO" id="GO:0005789">
    <property type="term" value="C:endoplasmic reticulum membrane"/>
    <property type="evidence" value="ECO:0007669"/>
    <property type="project" value="UniProtKB-SubCell"/>
</dbReference>